<reference evidence="2" key="1">
    <citation type="journal article" date="2019" name="MBio">
        <title>Virus Genomes from Deep Sea Sediments Expand the Ocean Megavirome and Support Independent Origins of Viral Gigantism.</title>
        <authorList>
            <person name="Backstrom D."/>
            <person name="Yutin N."/>
            <person name="Jorgensen S.L."/>
            <person name="Dharamshi J."/>
            <person name="Homa F."/>
            <person name="Zaremba-Niedwiedzka K."/>
            <person name="Spang A."/>
            <person name="Wolf Y.I."/>
            <person name="Koonin E.V."/>
            <person name="Ettema T.J."/>
        </authorList>
    </citation>
    <scope>NUCLEOTIDE SEQUENCE</scope>
</reference>
<dbReference type="InterPro" id="IPR000408">
    <property type="entry name" value="Reg_chr_condens"/>
</dbReference>
<evidence type="ECO:0000259" key="1">
    <source>
        <dbReference type="PROSITE" id="PS50181"/>
    </source>
</evidence>
<organism evidence="2">
    <name type="scientific">Pithovirus LCPAC202</name>
    <dbReference type="NCBI Taxonomy" id="2506592"/>
    <lineage>
        <taxon>Viruses</taxon>
        <taxon>Pithoviruses</taxon>
    </lineage>
</organism>
<evidence type="ECO:0000313" key="2">
    <source>
        <dbReference type="EMBL" id="QBK91317.1"/>
    </source>
</evidence>
<sequence length="434" mass="48494">MDPPRNLSVDYLDLLPSQSDGVLSKSVGFEELPDELLVEVLLKTDDLEILSRWCRTSKRVNNICQDEFFWHRKYQSDFGEITLFEGETWKELYKQRIMSGMYHPISAGREVYGIIDQKGDLYMSGPVGLLGIGRKYRTGVISKIPRLVKFSSKVVSISVNGLVSGAVTKDGKAYVWGINGDGVFGFQDKSARLPREITLPTKAIKIEVSRMGYIILLEDSSVYLRKVGSTLTRIISFQGLLDVKAVDVSIGWKIYSIITKSNKVLLGGYIFLGRSKIKYNDKLIPIIFTKPVKSFIAARRATMILTTAGEVYIIHYIGHLVAIPENIHSKLIQLPELIRLPELIVQISASSGTFAALSESGKLYMWGSNTHNRISNDNQSFTITGQHKIETALEPVEISLGLPINYVSVGITFTIAVTNDGMVNYWGDPKFQPE</sequence>
<gene>
    <name evidence="2" type="ORF">LCPAC202_02910</name>
</gene>
<dbReference type="InterPro" id="IPR051553">
    <property type="entry name" value="Ran_GTPase-activating"/>
</dbReference>
<dbReference type="PANTHER" id="PTHR45982:SF8">
    <property type="entry name" value="E3 UBIQUITIN-PROTEIN LIGASE HERC2-LIKE PROTEIN-RELATED"/>
    <property type="match status" value="1"/>
</dbReference>
<dbReference type="PANTHER" id="PTHR45982">
    <property type="entry name" value="REGULATOR OF CHROMOSOME CONDENSATION"/>
    <property type="match status" value="1"/>
</dbReference>
<dbReference type="SUPFAM" id="SSF81383">
    <property type="entry name" value="F-box domain"/>
    <property type="match status" value="1"/>
</dbReference>
<dbReference type="PROSITE" id="PS50012">
    <property type="entry name" value="RCC1_3"/>
    <property type="match status" value="2"/>
</dbReference>
<name>A0A481Z6B9_9VIRU</name>
<dbReference type="GO" id="GO:0005085">
    <property type="term" value="F:guanyl-nucleotide exchange factor activity"/>
    <property type="evidence" value="ECO:0007669"/>
    <property type="project" value="TreeGrafter"/>
</dbReference>
<dbReference type="InterPro" id="IPR001810">
    <property type="entry name" value="F-box_dom"/>
</dbReference>
<protein>
    <submittedName>
        <fullName evidence="2">F-box and regulator of chromosome condensation repeat protein</fullName>
    </submittedName>
</protein>
<dbReference type="InterPro" id="IPR036047">
    <property type="entry name" value="F-box-like_dom_sf"/>
</dbReference>
<dbReference type="Gene3D" id="2.130.10.30">
    <property type="entry name" value="Regulator of chromosome condensation 1/beta-lactamase-inhibitor protein II"/>
    <property type="match status" value="2"/>
</dbReference>
<dbReference type="Pfam" id="PF13540">
    <property type="entry name" value="RCC1_2"/>
    <property type="match status" value="1"/>
</dbReference>
<dbReference type="Pfam" id="PF12937">
    <property type="entry name" value="F-box-like"/>
    <property type="match status" value="1"/>
</dbReference>
<dbReference type="SUPFAM" id="SSF50985">
    <property type="entry name" value="RCC1/BLIP-II"/>
    <property type="match status" value="1"/>
</dbReference>
<dbReference type="EMBL" id="MK500524">
    <property type="protein sequence ID" value="QBK91317.1"/>
    <property type="molecule type" value="Genomic_DNA"/>
</dbReference>
<accession>A0A481Z6B9</accession>
<dbReference type="InterPro" id="IPR009091">
    <property type="entry name" value="RCC1/BLIP-II"/>
</dbReference>
<dbReference type="PROSITE" id="PS50181">
    <property type="entry name" value="FBOX"/>
    <property type="match status" value="1"/>
</dbReference>
<dbReference type="Gene3D" id="1.20.1280.50">
    <property type="match status" value="1"/>
</dbReference>
<feature type="domain" description="F-box" evidence="1">
    <location>
        <begin position="26"/>
        <end position="73"/>
    </location>
</feature>
<proteinExistence type="predicted"/>